<dbReference type="Gene3D" id="3.40.720.10">
    <property type="entry name" value="Alkaline Phosphatase, subunit A"/>
    <property type="match status" value="2"/>
</dbReference>
<dbReference type="InterPro" id="IPR051200">
    <property type="entry name" value="Host-pathogen_enzymatic-act"/>
</dbReference>
<dbReference type="Gene3D" id="2.130.10.10">
    <property type="entry name" value="YVTN repeat-like/Quinoprotein amine dehydrogenase"/>
    <property type="match status" value="2"/>
</dbReference>
<feature type="region of interest" description="Disordered" evidence="1">
    <location>
        <begin position="1"/>
        <end position="59"/>
    </location>
</feature>
<evidence type="ECO:0000313" key="2">
    <source>
        <dbReference type="EMBL" id="CAL1240422.1"/>
    </source>
</evidence>
<proteinExistence type="predicted"/>
<dbReference type="PANTHER" id="PTHR47197">
    <property type="entry name" value="PROTEIN NIRF"/>
    <property type="match status" value="1"/>
</dbReference>
<organism evidence="2 3">
    <name type="scientific">Candidatus Methylocalor cossyra</name>
    <dbReference type="NCBI Taxonomy" id="3108543"/>
    <lineage>
        <taxon>Bacteria</taxon>
        <taxon>Pseudomonadati</taxon>
        <taxon>Pseudomonadota</taxon>
        <taxon>Gammaproteobacteria</taxon>
        <taxon>Methylococcales</taxon>
        <taxon>Methylococcaceae</taxon>
        <taxon>Candidatus Methylocalor</taxon>
    </lineage>
</organism>
<dbReference type="SUPFAM" id="SSF53649">
    <property type="entry name" value="Alkaline phosphatase-like"/>
    <property type="match status" value="1"/>
</dbReference>
<evidence type="ECO:0008006" key="4">
    <source>
        <dbReference type="Google" id="ProtNLM"/>
    </source>
</evidence>
<gene>
    <name evidence="2" type="ORF">MECH1_V1_1646</name>
</gene>
<dbReference type="InterPro" id="IPR017850">
    <property type="entry name" value="Alkaline_phosphatase_core_sf"/>
</dbReference>
<dbReference type="InterPro" id="IPR011048">
    <property type="entry name" value="Haem_d1_sf"/>
</dbReference>
<dbReference type="SUPFAM" id="SSF51004">
    <property type="entry name" value="C-terminal (heme d1) domain of cytochrome cd1-nitrite reductase"/>
    <property type="match status" value="1"/>
</dbReference>
<dbReference type="PANTHER" id="PTHR47197:SF3">
    <property type="entry name" value="DIHYDRO-HEME D1 DEHYDROGENASE"/>
    <property type="match status" value="1"/>
</dbReference>
<evidence type="ECO:0000256" key="1">
    <source>
        <dbReference type="SAM" id="MobiDB-lite"/>
    </source>
</evidence>
<dbReference type="EMBL" id="OZ026884">
    <property type="protein sequence ID" value="CAL1240422.1"/>
    <property type="molecule type" value="Genomic_DNA"/>
</dbReference>
<evidence type="ECO:0000313" key="3">
    <source>
        <dbReference type="Proteomes" id="UP001497493"/>
    </source>
</evidence>
<reference evidence="2 3" key="1">
    <citation type="submission" date="2024-04" db="EMBL/GenBank/DDBJ databases">
        <authorList>
            <person name="Cremers G."/>
        </authorList>
    </citation>
    <scope>NUCLEOTIDE SEQUENCE [LARGE SCALE GENOMIC DNA]</scope>
    <source>
        <strain evidence="2">MeCH1-AG</strain>
    </source>
</reference>
<sequence>MLDGSPQRPPSPSPYGWGARPRPPRTRPHPGAARTATPCPPASASPHRRPHAQFQPLNPGLASRPDFLVDHAVDSAISPDGKTLLILTSGYNRNNGPNGARVPAESNEYVFVFDISGPNPVQKQALQVPNTFNGLAWNPKGTEFYVSGGVDDNVHVYVNQGGGWSEAAPPIALGHSVNGVPTGVGINVRPMAAGLAVNASGTQLLVANYFNDSVSLVDLTRRAKVAELDLRPGKHGAAPGTPGGTYPIAAAFKGDDTAYVSSQRDRELVVVNVNGTQLAIRTRIKTAGQPNKMTLNKAQDRLYVASDNSDTVLVVDTTQDRIREEILTTAPREIFPRAHQFKGANPNNVALSPDESTLFVTNGGTNSVAVIRLGAARPGFPDRASRLIGLIPTGWYPNAVSVKPDGSTLYVVNGKGNAGPNPQGCRNTTSIAPGAQNACRAANQYVWQLEKAGFLTLPVPDGRDLARLTWQVAENNDFPITQNPAQWKATMALLRQRIKHVIYVVKENRTYDQVHGDLPKGNGDPSLAVLSPYSPNHTQLASRFVTLDNFYDSGETSGVGWNWSTAGRTTDQVEKTQPPNYAGRGLSYDWEGANRNFPVSFTPEQRQAAGFTDPDVLAGNADVAAPDSREGEAGAGYLWDAALKAGLTLRNYGFFVTNLPGAPVVETPYPSTPQAVALKQALAPHTDPYFRGFDMNNADFYLFKEWEREFDGYAANGNLPNLSLVRLPHDHFGSFSSARFGVNTVPRQMADNDYAVGRLIEKVAKSRYKDDTLIFILEDDAQDGPDHVDAHRSIAYVVGPYVKQGALVSTRYTTVSLLRTIEEVLGLPPLGINDGLTAPMADVFDLTQRTWDYQAVVPGELCATALVENGQPLCAAAAPRAIAAANRCPGVPDRDARYWAVTMEGQDFSVEDRLDEEAFNRALWRGLKGADVPYPEIRHGRDLREGREALLKARAQAVCAQHRLATAE</sequence>
<name>A0ABM9NIM4_9GAMM</name>
<protein>
    <recommendedName>
        <fullName evidence="4">Phosphoesterase</fullName>
    </recommendedName>
</protein>
<dbReference type="InterPro" id="IPR015943">
    <property type="entry name" value="WD40/YVTN_repeat-like_dom_sf"/>
</dbReference>
<dbReference type="Proteomes" id="UP001497493">
    <property type="component" value="Chromosome"/>
</dbReference>
<accession>A0ABM9NIM4</accession>
<keyword evidence="3" id="KW-1185">Reference proteome</keyword>